<organism evidence="8 9">
    <name type="scientific">Porphyromonas miyakawae</name>
    <dbReference type="NCBI Taxonomy" id="3137470"/>
    <lineage>
        <taxon>Bacteria</taxon>
        <taxon>Pseudomonadati</taxon>
        <taxon>Bacteroidota</taxon>
        <taxon>Bacteroidia</taxon>
        <taxon>Bacteroidales</taxon>
        <taxon>Porphyromonadaceae</taxon>
        <taxon>Porphyromonas</taxon>
    </lineage>
</organism>
<feature type="transmembrane region" description="Helical" evidence="6">
    <location>
        <begin position="78"/>
        <end position="95"/>
    </location>
</feature>
<evidence type="ECO:0000259" key="7">
    <source>
        <dbReference type="Pfam" id="PF03772"/>
    </source>
</evidence>
<feature type="transmembrane region" description="Helical" evidence="6">
    <location>
        <begin position="31"/>
        <end position="48"/>
    </location>
</feature>
<dbReference type="PANTHER" id="PTHR30619:SF1">
    <property type="entry name" value="RECOMBINATION PROTEIN 2"/>
    <property type="match status" value="1"/>
</dbReference>
<comment type="subcellular location">
    <subcellularLocation>
        <location evidence="1">Cell membrane</location>
        <topology evidence="1">Multi-pass membrane protein</topology>
    </subcellularLocation>
</comment>
<evidence type="ECO:0000256" key="1">
    <source>
        <dbReference type="ARBA" id="ARBA00004651"/>
    </source>
</evidence>
<dbReference type="PANTHER" id="PTHR30619">
    <property type="entry name" value="DNA INTERNALIZATION/COMPETENCE PROTEIN COMEC/REC2"/>
    <property type="match status" value="1"/>
</dbReference>
<name>A0ABQ0E395_9PORP</name>
<keyword evidence="3 6" id="KW-0812">Transmembrane</keyword>
<evidence type="ECO:0000256" key="3">
    <source>
        <dbReference type="ARBA" id="ARBA00022692"/>
    </source>
</evidence>
<protein>
    <recommendedName>
        <fullName evidence="7">ComEC/Rec2-related protein domain-containing protein</fullName>
    </recommendedName>
</protein>
<evidence type="ECO:0000256" key="5">
    <source>
        <dbReference type="ARBA" id="ARBA00023136"/>
    </source>
</evidence>
<evidence type="ECO:0000256" key="4">
    <source>
        <dbReference type="ARBA" id="ARBA00022989"/>
    </source>
</evidence>
<evidence type="ECO:0000256" key="6">
    <source>
        <dbReference type="SAM" id="Phobius"/>
    </source>
</evidence>
<keyword evidence="5 6" id="KW-0472">Membrane</keyword>
<keyword evidence="2" id="KW-1003">Cell membrane</keyword>
<gene>
    <name evidence="8" type="ORF">Tsumi_12370</name>
</gene>
<feature type="transmembrane region" description="Helical" evidence="6">
    <location>
        <begin position="191"/>
        <end position="208"/>
    </location>
</feature>
<reference evidence="8 9" key="1">
    <citation type="journal article" date="2025" name="Int. J. Syst. Evol. Microbiol.">
        <title>Desulfovibrio falkowii sp. nov., Porphyromonas miyakawae sp. nov., Mediterraneibacter flintii sp. nov. and Owariibacterium komagatae gen. nov., sp. nov., isolated from human faeces.</title>
        <authorList>
            <person name="Hamaguchi T."/>
            <person name="Ohara M."/>
            <person name="Hisatomi A."/>
            <person name="Sekiguchi K."/>
            <person name="Takeda J.I."/>
            <person name="Ueyama J."/>
            <person name="Ito M."/>
            <person name="Nishiwaki H."/>
            <person name="Ogi T."/>
            <person name="Hirayama M."/>
            <person name="Ohkuma M."/>
            <person name="Sakamoto M."/>
            <person name="Ohno K."/>
        </authorList>
    </citation>
    <scope>NUCLEOTIDE SEQUENCE [LARGE SCALE GENOMIC DNA]</scope>
    <source>
        <strain evidence="8 9">13CB11C</strain>
    </source>
</reference>
<comment type="caution">
    <text evidence="8">The sequence shown here is derived from an EMBL/GenBank/DDBJ whole genome shotgun (WGS) entry which is preliminary data.</text>
</comment>
<evidence type="ECO:0000313" key="9">
    <source>
        <dbReference type="Proteomes" id="UP001628220"/>
    </source>
</evidence>
<keyword evidence="4 6" id="KW-1133">Transmembrane helix</keyword>
<feature type="transmembrane region" description="Helical" evidence="6">
    <location>
        <begin position="6"/>
        <end position="24"/>
    </location>
</feature>
<dbReference type="Pfam" id="PF03772">
    <property type="entry name" value="Competence"/>
    <property type="match status" value="1"/>
</dbReference>
<evidence type="ECO:0000256" key="2">
    <source>
        <dbReference type="ARBA" id="ARBA00022475"/>
    </source>
</evidence>
<feature type="transmembrane region" description="Helical" evidence="6">
    <location>
        <begin position="101"/>
        <end position="117"/>
    </location>
</feature>
<evidence type="ECO:0000313" key="8">
    <source>
        <dbReference type="EMBL" id="GAB1252131.1"/>
    </source>
</evidence>
<dbReference type="Proteomes" id="UP001628220">
    <property type="component" value="Unassembled WGS sequence"/>
</dbReference>
<dbReference type="InterPro" id="IPR052159">
    <property type="entry name" value="Competence_DNA_uptake"/>
</dbReference>
<proteinExistence type="predicted"/>
<feature type="transmembrane region" description="Helical" evidence="6">
    <location>
        <begin position="161"/>
        <end position="184"/>
    </location>
</feature>
<accession>A0ABQ0E395</accession>
<feature type="domain" description="ComEC/Rec2-related protein" evidence="7">
    <location>
        <begin position="1"/>
        <end position="241"/>
    </location>
</feature>
<dbReference type="InterPro" id="IPR004477">
    <property type="entry name" value="ComEC_N"/>
</dbReference>
<sequence>MAVSGLHLGIVVYFVWFLLAPLISSARQRRWLSIVVIAVAWIFALLTGLSTPTIRAAFMLTLYEIADVWGVSRDRINVLAFSAFVLLAIYPGFLFDIGFQLSYMAILSIALFYPLFYKTSRDRLRKNPLISYLYGLVALSISAQVLTIPLILYHFGSTSLWALWSNIPLVILSGALIPLVLITVLFIPSGMLFSTLGAVIAWLCNVILEVIESFLQMSGGMLRVHITLGGMMALYLMIAALYQAILILHHRVDGYEALYGSEKRLKESIRVPRKFTKPAYLDGLTSGSQPPLSIK</sequence>
<keyword evidence="9" id="KW-1185">Reference proteome</keyword>
<dbReference type="EMBL" id="BAAFSF010000004">
    <property type="protein sequence ID" value="GAB1252131.1"/>
    <property type="molecule type" value="Genomic_DNA"/>
</dbReference>
<feature type="transmembrane region" description="Helical" evidence="6">
    <location>
        <begin position="228"/>
        <end position="248"/>
    </location>
</feature>
<feature type="transmembrane region" description="Helical" evidence="6">
    <location>
        <begin position="129"/>
        <end position="155"/>
    </location>
</feature>
<dbReference type="NCBIfam" id="TIGR00360">
    <property type="entry name" value="ComEC_N-term"/>
    <property type="match status" value="1"/>
</dbReference>